<feature type="non-terminal residue" evidence="1">
    <location>
        <position position="575"/>
    </location>
</feature>
<proteinExistence type="predicted"/>
<evidence type="ECO:0000313" key="1">
    <source>
        <dbReference type="EMBL" id="SVB45107.1"/>
    </source>
</evidence>
<sequence length="575" mass="63019">GDDVNLVRGGIEIKSGPNFDHPNGLDDFGQPLAWGYNLNYLNGSLGPYQQRRFSSNPGGAGTLLVKQDWGVRDVFWGLRVGANYNGSTPAGVFGFGDFYSFIAPGELVWEEIASPYSLTGKYTPPYGQYALWDGLIGGSGYQSSFSTSFILVGDNEYHETYQGILLKNTGSDKVMYDGKFVPMYAPAGSSPERFYLGAVAGFTVPEGITNVIHGVNDTGSIYIIDEQPNVAYAANGYLLNSRETASKNFGVPQNFVVTRYTPDEFQNGIPGNYVPESQDFFRGEQRSTTFNDSYYGFRITNVVSRLPFSELPAPDLENIESKTQAGLVRVKAKNLDLRNARIRAEGGIRIETEHLIGSTNAVLDSQNLSLNLGSTNGVLVVTNIVQESVERFTGGVKSYSVAWGNNYKTTGGDLIDREKIFFVEDPAAEVTVNLHYHFLVIDAYLNTEVLVTVTDLTLNSDKVLIKDAMRVSELLSVNANSLSIHRNLKLGKETFLGSGVYSKVEGQAVWDNKVAPNLENFTNFAILQIPGQAKFGNDRNNSYQSWVNKGTTLAQDISIDSDYVQNNGDLIAEGT</sequence>
<feature type="non-terminal residue" evidence="1">
    <location>
        <position position="1"/>
    </location>
</feature>
<organism evidence="1">
    <name type="scientific">marine metagenome</name>
    <dbReference type="NCBI Taxonomy" id="408172"/>
    <lineage>
        <taxon>unclassified sequences</taxon>
        <taxon>metagenomes</taxon>
        <taxon>ecological metagenomes</taxon>
    </lineage>
</organism>
<reference evidence="1" key="1">
    <citation type="submission" date="2018-05" db="EMBL/GenBank/DDBJ databases">
        <authorList>
            <person name="Lanie J.A."/>
            <person name="Ng W.-L."/>
            <person name="Kazmierczak K.M."/>
            <person name="Andrzejewski T.M."/>
            <person name="Davidsen T.M."/>
            <person name="Wayne K.J."/>
            <person name="Tettelin H."/>
            <person name="Glass J.I."/>
            <person name="Rusch D."/>
            <person name="Podicherti R."/>
            <person name="Tsui H.-C.T."/>
            <person name="Winkler M.E."/>
        </authorList>
    </citation>
    <scope>NUCLEOTIDE SEQUENCE</scope>
</reference>
<dbReference type="EMBL" id="UINC01042452">
    <property type="protein sequence ID" value="SVB45107.1"/>
    <property type="molecule type" value="Genomic_DNA"/>
</dbReference>
<protein>
    <submittedName>
        <fullName evidence="1">Uncharacterized protein</fullName>
    </submittedName>
</protein>
<accession>A0A382E5G0</accession>
<dbReference type="AlphaFoldDB" id="A0A382E5G0"/>
<name>A0A382E5G0_9ZZZZ</name>
<gene>
    <name evidence="1" type="ORF">METZ01_LOCUS197961</name>
</gene>